<protein>
    <recommendedName>
        <fullName evidence="1 8">Tyrosine--tRNA ligase</fullName>
        <ecNumber evidence="1 8">6.1.1.1</ecNumber>
    </recommendedName>
</protein>
<dbReference type="RefSeq" id="WP_125672426.1">
    <property type="nucleotide sequence ID" value="NZ_RCOS01000146.1"/>
</dbReference>
<evidence type="ECO:0000313" key="10">
    <source>
        <dbReference type="EMBL" id="RSN72586.1"/>
    </source>
</evidence>
<sequence length="382" mass="43512">MQMDRLSLVLRGVAEPIEENVMTMNELRELLSSGRKLTTYVGYEPSGPIHLGAVSTIIKLAEMIEAGIDAIALMADVHAVLNRKGPEDVIRRLCETYYKEVFHIIGSPQIKIVIGSDYQLSQDYVMDLLYISTKVTSRRSWRAMSIIARESRNPYVSQMIYPLMQALDILYLGVDIAIGGTDQRKIHALAREIFSKNLDLKVRRYIPVAIHTEISPGLLEGEKMSKSKPQTHIAVHDPPDMIKEKIKAAFCPPGRNQYDEEGNLINPVLSIYRDIILRGNRKAELKLSRKAGGGTVEVSSYKELERLYMDGMIHPADLKEFASDFLIEFLEPIRDKFESDPDLIKPLYELQKWQREEGIFGDQEWKIVLSSMRPYLGDKLTE</sequence>
<gene>
    <name evidence="10" type="ORF">D6D85_13235</name>
    <name evidence="11" type="ORF">EF810_02030</name>
</gene>
<dbReference type="PRINTS" id="PR01040">
    <property type="entry name" value="TRNASYNTHTYR"/>
</dbReference>
<dbReference type="OrthoDB" id="8389at2157"/>
<keyword evidence="4 9" id="KW-0067">ATP-binding</keyword>
<dbReference type="AlphaFoldDB" id="A0A3R9PTG7"/>
<dbReference type="Pfam" id="PF00579">
    <property type="entry name" value="tRNA-synt_1b"/>
    <property type="match status" value="1"/>
</dbReference>
<evidence type="ECO:0000256" key="5">
    <source>
        <dbReference type="ARBA" id="ARBA00022917"/>
    </source>
</evidence>
<keyword evidence="12" id="KW-1185">Reference proteome</keyword>
<dbReference type="PANTHER" id="PTHR46264:SF4">
    <property type="entry name" value="TYROSINE--TRNA LIGASE, CYTOPLASMIC"/>
    <property type="match status" value="1"/>
</dbReference>
<keyword evidence="3 9" id="KW-0547">Nucleotide-binding</keyword>
<dbReference type="Proteomes" id="UP000277582">
    <property type="component" value="Unassembled WGS sequence"/>
</dbReference>
<evidence type="ECO:0000313" key="13">
    <source>
        <dbReference type="Proteomes" id="UP000316217"/>
    </source>
</evidence>
<dbReference type="Gene3D" id="3.40.50.620">
    <property type="entry name" value="HUPs"/>
    <property type="match status" value="1"/>
</dbReference>
<reference evidence="11 13" key="2">
    <citation type="journal article" date="2019" name="Nat. Microbiol.">
        <title>Wide diversity of methane and short-chain alkane metabolisms in uncultured archaea.</title>
        <authorList>
            <person name="Borrel G."/>
            <person name="Adam P.S."/>
            <person name="McKay L.J."/>
            <person name="Chen L.X."/>
            <person name="Sierra-Garcia I.N."/>
            <person name="Sieber C.M."/>
            <person name="Letourneur Q."/>
            <person name="Ghozlane A."/>
            <person name="Andersen G.L."/>
            <person name="Li W.J."/>
            <person name="Hallam S.J."/>
            <person name="Muyzer G."/>
            <person name="de Oliveira V.M."/>
            <person name="Inskeep W.P."/>
            <person name="Banfield J.F."/>
            <person name="Gribaldo S."/>
        </authorList>
    </citation>
    <scope>NUCLEOTIDE SEQUENCE [LARGE SCALE GENOMIC DNA]</scope>
    <source>
        <strain evidence="11">NM4</strain>
    </source>
</reference>
<evidence type="ECO:0000256" key="1">
    <source>
        <dbReference type="ARBA" id="ARBA00013160"/>
    </source>
</evidence>
<comment type="caution">
    <text evidence="10">The sequence shown here is derived from an EMBL/GenBank/DDBJ whole genome shotgun (WGS) entry which is preliminary data.</text>
</comment>
<keyword evidence="5 9" id="KW-0648">Protein biosynthesis</keyword>
<dbReference type="InterPro" id="IPR002305">
    <property type="entry name" value="aa-tRNA-synth_Ic"/>
</dbReference>
<dbReference type="SUPFAM" id="SSF52374">
    <property type="entry name" value="Nucleotidylyl transferase"/>
    <property type="match status" value="1"/>
</dbReference>
<dbReference type="GO" id="GO:0005524">
    <property type="term" value="F:ATP binding"/>
    <property type="evidence" value="ECO:0007669"/>
    <property type="project" value="UniProtKB-KW"/>
</dbReference>
<keyword evidence="6 9" id="KW-0030">Aminoacyl-tRNA synthetase</keyword>
<dbReference type="GO" id="GO:0006437">
    <property type="term" value="P:tyrosyl-tRNA aminoacylation"/>
    <property type="evidence" value="ECO:0007669"/>
    <property type="project" value="UniProtKB-UniRule"/>
</dbReference>
<dbReference type="Proteomes" id="UP000316217">
    <property type="component" value="Unassembled WGS sequence"/>
</dbReference>
<dbReference type="EC" id="6.1.1.1" evidence="1 8"/>
<evidence type="ECO:0000256" key="7">
    <source>
        <dbReference type="ARBA" id="ARBA00048248"/>
    </source>
</evidence>
<organism evidence="10 12">
    <name type="scientific">Candidatus Methanodesulfokora washburnensis</name>
    <dbReference type="NCBI Taxonomy" id="2478471"/>
    <lineage>
        <taxon>Archaea</taxon>
        <taxon>Thermoproteota</taxon>
        <taxon>Candidatus Korarchaeia</taxon>
        <taxon>Candidatus Korarchaeia incertae sedis</taxon>
        <taxon>Candidatus Methanodesulfokora</taxon>
    </lineage>
</organism>
<evidence type="ECO:0000256" key="6">
    <source>
        <dbReference type="ARBA" id="ARBA00023146"/>
    </source>
</evidence>
<comment type="similarity">
    <text evidence="9">Belongs to the class-I aminoacyl-tRNA synthetase family.</text>
</comment>
<dbReference type="GO" id="GO:0004831">
    <property type="term" value="F:tyrosine-tRNA ligase activity"/>
    <property type="evidence" value="ECO:0007669"/>
    <property type="project" value="UniProtKB-UniRule"/>
</dbReference>
<name>A0A3R9PTG7_9CREN</name>
<evidence type="ECO:0000256" key="4">
    <source>
        <dbReference type="ARBA" id="ARBA00022840"/>
    </source>
</evidence>
<dbReference type="PIRSF" id="PIRSF006588">
    <property type="entry name" value="TyrRS_arch_euk"/>
    <property type="match status" value="1"/>
</dbReference>
<dbReference type="GO" id="GO:0005737">
    <property type="term" value="C:cytoplasm"/>
    <property type="evidence" value="ECO:0007669"/>
    <property type="project" value="UniProtKB-UniRule"/>
</dbReference>
<dbReference type="Gene3D" id="1.10.240.10">
    <property type="entry name" value="Tyrosyl-Transfer RNA Synthetase"/>
    <property type="match status" value="1"/>
</dbReference>
<dbReference type="NCBIfam" id="TIGR00234">
    <property type="entry name" value="tyrS"/>
    <property type="match status" value="1"/>
</dbReference>
<dbReference type="EMBL" id="RXII01000036">
    <property type="protein sequence ID" value="RZN62766.1"/>
    <property type="molecule type" value="Genomic_DNA"/>
</dbReference>
<accession>A0A3R9PTG7</accession>
<evidence type="ECO:0000256" key="9">
    <source>
        <dbReference type="RuleBase" id="RU363036"/>
    </source>
</evidence>
<reference evidence="10 12" key="1">
    <citation type="submission" date="2018-10" db="EMBL/GenBank/DDBJ databases">
        <title>Co-occurring genomic capacity for anaerobic methane metabolism and dissimilatory sulfite reduction discovered in the Korarchaeota.</title>
        <authorList>
            <person name="Mckay L.J."/>
            <person name="Dlakic M."/>
            <person name="Fields M.W."/>
            <person name="Delmont T.O."/>
            <person name="Eren A.M."/>
            <person name="Jay Z.J."/>
            <person name="Klingelsmith K.B."/>
            <person name="Rusch D.B."/>
            <person name="Inskeep W.P."/>
        </authorList>
    </citation>
    <scope>NUCLEOTIDE SEQUENCE [LARGE SCALE GENOMIC DNA]</scope>
    <source>
        <strain evidence="10 12">MDKW</strain>
    </source>
</reference>
<evidence type="ECO:0000256" key="2">
    <source>
        <dbReference type="ARBA" id="ARBA00022598"/>
    </source>
</evidence>
<comment type="catalytic activity">
    <reaction evidence="7">
        <text>tRNA(Tyr) + L-tyrosine + ATP = L-tyrosyl-tRNA(Tyr) + AMP + diphosphate + H(+)</text>
        <dbReference type="Rhea" id="RHEA:10220"/>
        <dbReference type="Rhea" id="RHEA-COMP:9706"/>
        <dbReference type="Rhea" id="RHEA-COMP:9707"/>
        <dbReference type="ChEBI" id="CHEBI:15378"/>
        <dbReference type="ChEBI" id="CHEBI:30616"/>
        <dbReference type="ChEBI" id="CHEBI:33019"/>
        <dbReference type="ChEBI" id="CHEBI:58315"/>
        <dbReference type="ChEBI" id="CHEBI:78442"/>
        <dbReference type="ChEBI" id="CHEBI:78536"/>
        <dbReference type="ChEBI" id="CHEBI:456215"/>
        <dbReference type="EC" id="6.1.1.1"/>
    </reaction>
</comment>
<evidence type="ECO:0000313" key="12">
    <source>
        <dbReference type="Proteomes" id="UP000277582"/>
    </source>
</evidence>
<evidence type="ECO:0000256" key="3">
    <source>
        <dbReference type="ARBA" id="ARBA00022741"/>
    </source>
</evidence>
<dbReference type="InterPro" id="IPR014729">
    <property type="entry name" value="Rossmann-like_a/b/a_fold"/>
</dbReference>
<dbReference type="InterPro" id="IPR002307">
    <property type="entry name" value="Tyr-tRNA-ligase"/>
</dbReference>
<evidence type="ECO:0000256" key="8">
    <source>
        <dbReference type="NCBIfam" id="TIGR00234"/>
    </source>
</evidence>
<dbReference type="InterPro" id="IPR023617">
    <property type="entry name" value="Tyr-tRNA-ligase_arc/euk-type"/>
</dbReference>
<dbReference type="EMBL" id="RCOS01000146">
    <property type="protein sequence ID" value="RSN72586.1"/>
    <property type="molecule type" value="Genomic_DNA"/>
</dbReference>
<keyword evidence="2 9" id="KW-0436">Ligase</keyword>
<evidence type="ECO:0000313" key="11">
    <source>
        <dbReference type="EMBL" id="RZN62766.1"/>
    </source>
</evidence>
<proteinExistence type="inferred from homology"/>
<dbReference type="InterPro" id="IPR050489">
    <property type="entry name" value="Tyr-tRNA_synthase"/>
</dbReference>
<dbReference type="PANTHER" id="PTHR46264">
    <property type="entry name" value="TYROSINE-TRNA LIGASE"/>
    <property type="match status" value="1"/>
</dbReference>
<dbReference type="NCBIfam" id="NF006330">
    <property type="entry name" value="PRK08560.1"/>
    <property type="match status" value="1"/>
</dbReference>